<dbReference type="Proteomes" id="UP000789702">
    <property type="component" value="Unassembled WGS sequence"/>
</dbReference>
<comment type="caution">
    <text evidence="1">The sequence shown here is derived from an EMBL/GenBank/DDBJ whole genome shotgun (WGS) entry which is preliminary data.</text>
</comment>
<name>A0ACA9KA27_9GLOM</name>
<proteinExistence type="predicted"/>
<reference evidence="1" key="1">
    <citation type="submission" date="2021-06" db="EMBL/GenBank/DDBJ databases">
        <authorList>
            <person name="Kallberg Y."/>
            <person name="Tangrot J."/>
            <person name="Rosling A."/>
        </authorList>
    </citation>
    <scope>NUCLEOTIDE SEQUENCE</scope>
    <source>
        <strain evidence="1">IL203A</strain>
    </source>
</reference>
<protein>
    <submittedName>
        <fullName evidence="1">9885_t:CDS:1</fullName>
    </submittedName>
</protein>
<evidence type="ECO:0000313" key="2">
    <source>
        <dbReference type="Proteomes" id="UP000789702"/>
    </source>
</evidence>
<evidence type="ECO:0000313" key="1">
    <source>
        <dbReference type="EMBL" id="CAG8461150.1"/>
    </source>
</evidence>
<dbReference type="EMBL" id="CAJVPU010000755">
    <property type="protein sequence ID" value="CAG8461150.1"/>
    <property type="molecule type" value="Genomic_DNA"/>
</dbReference>
<keyword evidence="2" id="KW-1185">Reference proteome</keyword>
<accession>A0ACA9KA27</accession>
<gene>
    <name evidence="1" type="ORF">DHETER_LOCUS1289</name>
</gene>
<sequence length="184" mass="21028">MPLPSTSTNDTKSEEANMINMVYNFDWSSTSLGPMDSWEPTIKTAMCMCLNSTFPICLFLGPPEWIFLYNDVFSEHLYQQHPYALGKPMRDVWPKTLCDIVITLLEGVRTTGKGHFKKDEFFEAPRVGYSEESYYTTSFTPIFKSDGTVCGILDIALETTQNVLNTRRLKILSEFGKRTPGWYS</sequence>
<organism evidence="1 2">
    <name type="scientific">Dentiscutata heterogama</name>
    <dbReference type="NCBI Taxonomy" id="1316150"/>
    <lineage>
        <taxon>Eukaryota</taxon>
        <taxon>Fungi</taxon>
        <taxon>Fungi incertae sedis</taxon>
        <taxon>Mucoromycota</taxon>
        <taxon>Glomeromycotina</taxon>
        <taxon>Glomeromycetes</taxon>
        <taxon>Diversisporales</taxon>
        <taxon>Gigasporaceae</taxon>
        <taxon>Dentiscutata</taxon>
    </lineage>
</organism>